<keyword evidence="2" id="KW-0732">Signal</keyword>
<dbReference type="HOGENOM" id="CLU_999406_0_0_1"/>
<dbReference type="Ensembl" id="ENSLOCT00000013799.1">
    <property type="protein sequence ID" value="ENSLOCP00000013770.1"/>
    <property type="gene ID" value="ENSLOCG00000011206.1"/>
</dbReference>
<dbReference type="OMA" id="IPKPGIC"/>
<dbReference type="Bgee" id="ENSLOCG00000011206">
    <property type="expression patterns" value="Expressed in intestine and 13 other cell types or tissues"/>
</dbReference>
<dbReference type="InParanoid" id="W5MZG1"/>
<keyword evidence="1" id="KW-0472">Membrane</keyword>
<dbReference type="SUPFAM" id="SSF48726">
    <property type="entry name" value="Immunoglobulin"/>
    <property type="match status" value="1"/>
</dbReference>
<dbReference type="GO" id="GO:0005911">
    <property type="term" value="C:cell-cell junction"/>
    <property type="evidence" value="ECO:0000318"/>
    <property type="project" value="GO_Central"/>
</dbReference>
<name>W5MZG1_LEPOC</name>
<proteinExistence type="predicted"/>
<reference evidence="4" key="2">
    <citation type="submission" date="2025-08" db="UniProtKB">
        <authorList>
            <consortium name="Ensembl"/>
        </authorList>
    </citation>
    <scope>IDENTIFICATION</scope>
</reference>
<feature type="chain" id="PRO_5004867036" description="Ig-like domain-containing protein" evidence="2">
    <location>
        <begin position="20"/>
        <end position="279"/>
    </location>
</feature>
<dbReference type="GO" id="GO:0006955">
    <property type="term" value="P:immune response"/>
    <property type="evidence" value="ECO:0000318"/>
    <property type="project" value="GO_Central"/>
</dbReference>
<dbReference type="InterPro" id="IPR007110">
    <property type="entry name" value="Ig-like_dom"/>
</dbReference>
<feature type="domain" description="Ig-like" evidence="3">
    <location>
        <begin position="129"/>
        <end position="202"/>
    </location>
</feature>
<keyword evidence="1" id="KW-0812">Transmembrane</keyword>
<keyword evidence="1" id="KW-1133">Transmembrane helix</keyword>
<dbReference type="GeneTree" id="ENSGT00980000202592"/>
<feature type="signal peptide" evidence="2">
    <location>
        <begin position="1"/>
        <end position="19"/>
    </location>
</feature>
<dbReference type="PROSITE" id="PS50835">
    <property type="entry name" value="IG_LIKE"/>
    <property type="match status" value="1"/>
</dbReference>
<organism evidence="4 5">
    <name type="scientific">Lepisosteus oculatus</name>
    <name type="common">Spotted gar</name>
    <dbReference type="NCBI Taxonomy" id="7918"/>
    <lineage>
        <taxon>Eukaryota</taxon>
        <taxon>Metazoa</taxon>
        <taxon>Chordata</taxon>
        <taxon>Craniata</taxon>
        <taxon>Vertebrata</taxon>
        <taxon>Euteleostomi</taxon>
        <taxon>Actinopterygii</taxon>
        <taxon>Neopterygii</taxon>
        <taxon>Holostei</taxon>
        <taxon>Semionotiformes</taxon>
        <taxon>Lepisosteidae</taxon>
        <taxon>Lepisosteus</taxon>
    </lineage>
</organism>
<sequence>MGCQRIVLIWCLLCGTSQAYSEKRCTVLGNREELKLWKPEEKPKDIKDITWRNSTHTLGRIKNGLKSGLLNISEDGTLELGILQNIAINNYSAKVFNTQGQLIHEAVISLQVIKPIPKPSLAFMCKPKLTIHCDFTHAPESAIYWERNGKRIDDTRATFKNDNKTLVLNAQYEPTDRFACIVQYCGTKVKNESSVPCTAEVNRRNKILGLEFWYFVAAIAGGGVLLIILVSVLLVYQCQKKRKQRQCQGKKGKLDLQAKASHPFHMLSRVAIFPSPSDD</sequence>
<dbReference type="Gene3D" id="2.60.40.10">
    <property type="entry name" value="Immunoglobulins"/>
    <property type="match status" value="1"/>
</dbReference>
<reference evidence="5" key="1">
    <citation type="submission" date="2011-12" db="EMBL/GenBank/DDBJ databases">
        <title>The Draft Genome of Lepisosteus oculatus.</title>
        <authorList>
            <consortium name="The Broad Institute Genome Assembly &amp; Analysis Group"/>
            <consortium name="Computational R&amp;D Group"/>
            <consortium name="and Sequencing Platform"/>
            <person name="Di Palma F."/>
            <person name="Alfoldi J."/>
            <person name="Johnson J."/>
            <person name="Berlin A."/>
            <person name="Gnerre S."/>
            <person name="Jaffe D."/>
            <person name="MacCallum I."/>
            <person name="Young S."/>
            <person name="Walker B.J."/>
            <person name="Lander E.S."/>
            <person name="Lindblad-Toh K."/>
        </authorList>
    </citation>
    <scope>NUCLEOTIDE SEQUENCE [LARGE SCALE GENOMIC DNA]</scope>
</reference>
<evidence type="ECO:0000259" key="3">
    <source>
        <dbReference type="PROSITE" id="PS50835"/>
    </source>
</evidence>
<dbReference type="InterPro" id="IPR013783">
    <property type="entry name" value="Ig-like_fold"/>
</dbReference>
<evidence type="ECO:0000313" key="5">
    <source>
        <dbReference type="Proteomes" id="UP000018468"/>
    </source>
</evidence>
<evidence type="ECO:0000313" key="4">
    <source>
        <dbReference type="Ensembl" id="ENSLOCP00000013770.1"/>
    </source>
</evidence>
<evidence type="ECO:0000256" key="2">
    <source>
        <dbReference type="SAM" id="SignalP"/>
    </source>
</evidence>
<keyword evidence="5" id="KW-1185">Reference proteome</keyword>
<dbReference type="Proteomes" id="UP000018468">
    <property type="component" value="Linkage group LG17"/>
</dbReference>
<dbReference type="AlphaFoldDB" id="W5MZG1"/>
<dbReference type="STRING" id="7918.ENSLOCP00000013770"/>
<accession>W5MZG1</accession>
<dbReference type="InterPro" id="IPR036179">
    <property type="entry name" value="Ig-like_dom_sf"/>
</dbReference>
<dbReference type="EMBL" id="AHAT01003691">
    <property type="status" value="NOT_ANNOTATED_CDS"/>
    <property type="molecule type" value="Genomic_DNA"/>
</dbReference>
<feature type="transmembrane region" description="Helical" evidence="1">
    <location>
        <begin position="212"/>
        <end position="236"/>
    </location>
</feature>
<protein>
    <recommendedName>
        <fullName evidence="3">Ig-like domain-containing protein</fullName>
    </recommendedName>
</protein>
<reference evidence="4" key="3">
    <citation type="submission" date="2025-09" db="UniProtKB">
        <authorList>
            <consortium name="Ensembl"/>
        </authorList>
    </citation>
    <scope>IDENTIFICATION</scope>
</reference>
<evidence type="ECO:0000256" key="1">
    <source>
        <dbReference type="SAM" id="Phobius"/>
    </source>
</evidence>